<dbReference type="Gene3D" id="3.40.50.1700">
    <property type="entry name" value="Glycoside hydrolase family 3 C-terminal domain"/>
    <property type="match status" value="1"/>
</dbReference>
<dbReference type="PANTHER" id="PTHR30480">
    <property type="entry name" value="BETA-HEXOSAMINIDASE-RELATED"/>
    <property type="match status" value="1"/>
</dbReference>
<dbReference type="InterPro" id="IPR036962">
    <property type="entry name" value="Glyco_hydro_3_N_sf"/>
</dbReference>
<evidence type="ECO:0000256" key="5">
    <source>
        <dbReference type="ARBA" id="ARBA00023295"/>
    </source>
</evidence>
<dbReference type="InterPro" id="IPR019800">
    <property type="entry name" value="Glyco_hydro_3_AS"/>
</dbReference>
<evidence type="ECO:0000256" key="4">
    <source>
        <dbReference type="ARBA" id="ARBA00022801"/>
    </source>
</evidence>
<comment type="catalytic activity">
    <reaction evidence="1">
        <text>Hydrolysis of terminal non-reducing N-acetyl-D-hexosamine residues in N-acetyl-beta-D-hexosaminides.</text>
        <dbReference type="EC" id="3.2.1.52"/>
    </reaction>
</comment>
<dbReference type="EC" id="3.2.1.52" evidence="3"/>
<dbReference type="InterPro" id="IPR050226">
    <property type="entry name" value="NagZ_Beta-hexosaminidase"/>
</dbReference>
<reference evidence="8" key="1">
    <citation type="submission" date="2023-07" db="EMBL/GenBank/DDBJ databases">
        <title>Molecular identification of indigenous halophilic bacteria isolated from red sea cost, biodegradation of synthetic dyes and assessment of degraded metabolite toxicity.</title>
        <authorList>
            <person name="Chaieb K."/>
            <person name="Altayb H.N."/>
        </authorList>
    </citation>
    <scope>NUCLEOTIDE SEQUENCE [LARGE SCALE GENOMIC DNA]</scope>
    <source>
        <strain evidence="8">K20</strain>
    </source>
</reference>
<dbReference type="InterPro" id="IPR001764">
    <property type="entry name" value="Glyco_hydro_3_N"/>
</dbReference>
<keyword evidence="8" id="KW-1185">Reference proteome</keyword>
<sequence length="566" mass="62876">MVDLRSSPFYLSDNDIAWVTDKLACMSLDEKIGQLFMPVGLSSDEDELRNTIESFKPAGMMFRPGLGKEVQSTHRFLQSCSDIPLLIASNLESGGTGSAIDGTEFGCQMQTAATDDVEMVRGLARISAIEGKALGVNWTFGPVVDLDINPNNPITNVRTFGSDKNKVKYYSSEYIKEVRKQGMATAAKHFPGDGIDDRDQHIVPTYNSLTKEEWDTSYGEIYQEVIAADSLSIMVGHISLPSYSQYLKPTLDFEDVLPASLSPEILQGLLRGKLGFNGLIVTDASAMVGFTSVMPRKYSVPAAIAAGCDIFLFNKDLAEDFQYMKQGIAEGRLSMERVDEAITRTLAMKAALKLHQIDKDELVPQEQALELIGNQAHKNLANMCAEKSITLVKDRDDFLPIDPNKQPNVLLFTLTDDGDFFGNKTNVFAPAIELLESKGFIVDLFDPSNFKMRDVKLSVEDMRKKYDFALYFSNIKPASNKTSLRLNWTRPMGIDAPWFCAELPTVFVSFGNPYHLYDVPRVQTYINAYTANVETIRATINCLLGNNSFSGKSPVDPFMGRIDMQV</sequence>
<comment type="caution">
    <text evidence="7">The sequence shown here is derived from an EMBL/GenBank/DDBJ whole genome shotgun (WGS) entry which is preliminary data.</text>
</comment>
<dbReference type="RefSeq" id="WP_225249512.1">
    <property type="nucleotide sequence ID" value="NZ_JAIWIU010000015.1"/>
</dbReference>
<organism evidence="7 8">
    <name type="scientific">Vibrio tritonius</name>
    <dbReference type="NCBI Taxonomy" id="1435069"/>
    <lineage>
        <taxon>Bacteria</taxon>
        <taxon>Pseudomonadati</taxon>
        <taxon>Pseudomonadota</taxon>
        <taxon>Gammaproteobacteria</taxon>
        <taxon>Vibrionales</taxon>
        <taxon>Vibrionaceae</taxon>
        <taxon>Vibrio</taxon>
    </lineage>
</organism>
<dbReference type="PANTHER" id="PTHR30480:SF13">
    <property type="entry name" value="BETA-HEXOSAMINIDASE"/>
    <property type="match status" value="1"/>
</dbReference>
<proteinExistence type="inferred from homology"/>
<dbReference type="EMBL" id="JAIWIU010000015">
    <property type="protein sequence ID" value="MCA2015041.1"/>
    <property type="molecule type" value="Genomic_DNA"/>
</dbReference>
<dbReference type="Pfam" id="PF00933">
    <property type="entry name" value="Glyco_hydro_3"/>
    <property type="match status" value="1"/>
</dbReference>
<evidence type="ECO:0000256" key="3">
    <source>
        <dbReference type="ARBA" id="ARBA00012663"/>
    </source>
</evidence>
<comment type="similarity">
    <text evidence="2">Belongs to the glycosyl hydrolase 3 family.</text>
</comment>
<gene>
    <name evidence="7" type="ORF">LDJ79_02895</name>
</gene>
<protein>
    <recommendedName>
        <fullName evidence="3">beta-N-acetylhexosaminidase</fullName>
        <ecNumber evidence="3">3.2.1.52</ecNumber>
    </recommendedName>
</protein>
<dbReference type="Proteomes" id="UP001199044">
    <property type="component" value="Unassembled WGS sequence"/>
</dbReference>
<accession>A0ABS7YH86</accession>
<keyword evidence="5" id="KW-0326">Glycosidase</keyword>
<dbReference type="SUPFAM" id="SSF51445">
    <property type="entry name" value="(Trans)glycosidases"/>
    <property type="match status" value="1"/>
</dbReference>
<evidence type="ECO:0000313" key="7">
    <source>
        <dbReference type="EMBL" id="MCA2015041.1"/>
    </source>
</evidence>
<dbReference type="InterPro" id="IPR017853">
    <property type="entry name" value="GH"/>
</dbReference>
<keyword evidence="4" id="KW-0378">Hydrolase</keyword>
<dbReference type="Gene3D" id="3.20.20.300">
    <property type="entry name" value="Glycoside hydrolase, family 3, N-terminal domain"/>
    <property type="match status" value="1"/>
</dbReference>
<evidence type="ECO:0000256" key="1">
    <source>
        <dbReference type="ARBA" id="ARBA00001231"/>
    </source>
</evidence>
<feature type="domain" description="Glycoside hydrolase family 3 N-terminal" evidence="6">
    <location>
        <begin position="28"/>
        <end position="346"/>
    </location>
</feature>
<evidence type="ECO:0000259" key="6">
    <source>
        <dbReference type="Pfam" id="PF00933"/>
    </source>
</evidence>
<evidence type="ECO:0000313" key="8">
    <source>
        <dbReference type="Proteomes" id="UP001199044"/>
    </source>
</evidence>
<evidence type="ECO:0000256" key="2">
    <source>
        <dbReference type="ARBA" id="ARBA00005336"/>
    </source>
</evidence>
<dbReference type="InterPro" id="IPR036881">
    <property type="entry name" value="Glyco_hydro_3_C_sf"/>
</dbReference>
<dbReference type="PROSITE" id="PS00775">
    <property type="entry name" value="GLYCOSYL_HYDROL_F3"/>
    <property type="match status" value="1"/>
</dbReference>
<name>A0ABS7YH86_9VIBR</name>